<dbReference type="AlphaFoldDB" id="N2A308"/>
<gene>
    <name evidence="2" type="ORF">C823_03967</name>
</gene>
<name>N2A308_9FIRM</name>
<feature type="transmembrane region" description="Helical" evidence="1">
    <location>
        <begin position="159"/>
        <end position="181"/>
    </location>
</feature>
<keyword evidence="1" id="KW-1133">Transmembrane helix</keyword>
<keyword evidence="1" id="KW-0472">Membrane</keyword>
<dbReference type="OrthoDB" id="1701852at2"/>
<dbReference type="InterPro" id="IPR022294">
    <property type="entry name" value="ABC-transptr_permeasesu"/>
</dbReference>
<dbReference type="PATRIC" id="fig|1235802.3.peg.4197"/>
<feature type="transmembrane region" description="Helical" evidence="1">
    <location>
        <begin position="52"/>
        <end position="74"/>
    </location>
</feature>
<feature type="transmembrane region" description="Helical" evidence="1">
    <location>
        <begin position="131"/>
        <end position="152"/>
    </location>
</feature>
<organism evidence="2 3">
    <name type="scientific">Eubacterium plexicaudatum ASF492</name>
    <dbReference type="NCBI Taxonomy" id="1235802"/>
    <lineage>
        <taxon>Bacteria</taxon>
        <taxon>Bacillati</taxon>
        <taxon>Bacillota</taxon>
        <taxon>Clostridia</taxon>
        <taxon>Eubacteriales</taxon>
        <taxon>Eubacteriaceae</taxon>
        <taxon>Eubacterium</taxon>
    </lineage>
</organism>
<comment type="caution">
    <text evidence="2">The sequence shown here is derived from an EMBL/GenBank/DDBJ whole genome shotgun (WGS) entry which is preliminary data.</text>
</comment>
<evidence type="ECO:0000313" key="2">
    <source>
        <dbReference type="EMBL" id="EMZ22586.1"/>
    </source>
</evidence>
<keyword evidence="3" id="KW-1185">Reference proteome</keyword>
<dbReference type="STRING" id="1235802.C823_03967"/>
<dbReference type="CDD" id="cd21808">
    <property type="entry name" value="ABC-2_lan_permease_MutG"/>
    <property type="match status" value="1"/>
</dbReference>
<protein>
    <submittedName>
        <fullName evidence="2">MutG family lantibiotic protection ABC transporter permease subunit</fullName>
    </submittedName>
</protein>
<feature type="transmembrane region" description="Helical" evidence="1">
    <location>
        <begin position="95"/>
        <end position="119"/>
    </location>
</feature>
<sequence>MRIVTSIRAERIKLYHTPYWVIHILTPVLGAILFVFYFLYYKNVDKYQKLNLILELTEMVFPILISAIVGLNISQEEKASQFQNILIVPKRKNAILAKLFILYFSGLISLVILYTLFVIGVNMNQSKAIPVVLLLQTVLGLAFCNFIIYAFHIFLSLKFGLGISLFFGVFECLQCILYSNIELHGLWRYIPFAWSMNWIQDVFYNRLADHILQWLGVLVLTAIILILIIYWFTRWEGRKNHE</sequence>
<dbReference type="Pfam" id="PF12730">
    <property type="entry name" value="ABC2_membrane_4"/>
    <property type="match status" value="1"/>
</dbReference>
<proteinExistence type="predicted"/>
<dbReference type="Proteomes" id="UP000012589">
    <property type="component" value="Unassembled WGS sequence"/>
</dbReference>
<dbReference type="HOGENOM" id="CLU_077103_0_0_9"/>
<dbReference type="eggNOG" id="COG4200">
    <property type="taxonomic scope" value="Bacteria"/>
</dbReference>
<feature type="transmembrane region" description="Helical" evidence="1">
    <location>
        <begin position="211"/>
        <end position="232"/>
    </location>
</feature>
<dbReference type="NCBIfam" id="TIGR03733">
    <property type="entry name" value="lanti_perm_MutG"/>
    <property type="match status" value="1"/>
</dbReference>
<accession>N2A308</accession>
<dbReference type="EMBL" id="AQFT01000120">
    <property type="protein sequence ID" value="EMZ22586.1"/>
    <property type="molecule type" value="Genomic_DNA"/>
</dbReference>
<evidence type="ECO:0000256" key="1">
    <source>
        <dbReference type="SAM" id="Phobius"/>
    </source>
</evidence>
<feature type="transmembrane region" description="Helical" evidence="1">
    <location>
        <begin position="20"/>
        <end position="40"/>
    </location>
</feature>
<keyword evidence="1" id="KW-0812">Transmembrane</keyword>
<reference evidence="2 3" key="1">
    <citation type="journal article" date="2014" name="Genome Announc.">
        <title>Draft genome sequences of the altered schaedler flora, a defined bacterial community from gnotobiotic mice.</title>
        <authorList>
            <person name="Wannemuehler M.J."/>
            <person name="Overstreet A.M."/>
            <person name="Ward D.V."/>
            <person name="Phillips G.J."/>
        </authorList>
    </citation>
    <scope>NUCLEOTIDE SEQUENCE [LARGE SCALE GENOMIC DNA]</scope>
    <source>
        <strain evidence="2 3">ASF492</strain>
    </source>
</reference>
<evidence type="ECO:0000313" key="3">
    <source>
        <dbReference type="Proteomes" id="UP000012589"/>
    </source>
</evidence>